<name>R7W0B9_AEGTA</name>
<feature type="compositionally biased region" description="Low complexity" evidence="1">
    <location>
        <begin position="82"/>
        <end position="103"/>
    </location>
</feature>
<organism evidence="2">
    <name type="scientific">Aegilops tauschii</name>
    <name type="common">Tausch's goatgrass</name>
    <name type="synonym">Aegilops squarrosa</name>
    <dbReference type="NCBI Taxonomy" id="37682"/>
    <lineage>
        <taxon>Eukaryota</taxon>
        <taxon>Viridiplantae</taxon>
        <taxon>Streptophyta</taxon>
        <taxon>Embryophyta</taxon>
        <taxon>Tracheophyta</taxon>
        <taxon>Spermatophyta</taxon>
        <taxon>Magnoliopsida</taxon>
        <taxon>Liliopsida</taxon>
        <taxon>Poales</taxon>
        <taxon>Poaceae</taxon>
        <taxon>BOP clade</taxon>
        <taxon>Pooideae</taxon>
        <taxon>Triticodae</taxon>
        <taxon>Triticeae</taxon>
        <taxon>Triticinae</taxon>
        <taxon>Aegilops</taxon>
    </lineage>
</organism>
<dbReference type="AlphaFoldDB" id="R7W0B9"/>
<protein>
    <submittedName>
        <fullName evidence="2">Uncharacterized protein</fullName>
    </submittedName>
</protein>
<reference evidence="2" key="1">
    <citation type="submission" date="2015-06" db="UniProtKB">
        <authorList>
            <consortium name="EnsemblPlants"/>
        </authorList>
    </citation>
    <scope>IDENTIFICATION</scope>
</reference>
<proteinExistence type="predicted"/>
<feature type="compositionally biased region" description="Polar residues" evidence="1">
    <location>
        <begin position="1"/>
        <end position="10"/>
    </location>
</feature>
<feature type="region of interest" description="Disordered" evidence="1">
    <location>
        <begin position="1"/>
        <end position="49"/>
    </location>
</feature>
<feature type="region of interest" description="Disordered" evidence="1">
    <location>
        <begin position="66"/>
        <end position="130"/>
    </location>
</feature>
<dbReference type="EnsemblPlants" id="EMT02268">
    <property type="protein sequence ID" value="EMT02268"/>
    <property type="gene ID" value="F775_44077"/>
</dbReference>
<evidence type="ECO:0000256" key="1">
    <source>
        <dbReference type="SAM" id="MobiDB-lite"/>
    </source>
</evidence>
<accession>R7W0B9</accession>
<evidence type="ECO:0000313" key="2">
    <source>
        <dbReference type="EnsemblPlants" id="EMT02268"/>
    </source>
</evidence>
<sequence length="158" mass="16761">MAPNEFTSSRHVPPPQREAASRRRHPEARQSSPHLHAITSDHLTTRDESRPYNISVLQISNFVVPPGVITKPRAPPPPKMMSSVSAVAPSPAPVRSPSASPSPSSLPCPPVTMPIEEPMEETPAPAPAPSQGYALQAMMGWWSGAGVALGMACVLAHL</sequence>